<dbReference type="EMBL" id="CATQJL010000316">
    <property type="protein sequence ID" value="CAJ0606562.1"/>
    <property type="molecule type" value="Genomic_DNA"/>
</dbReference>
<proteinExistence type="predicted"/>
<accession>A0AA36MEK1</accession>
<sequence length="178" mass="20137">MISTCVSTASSFDEQMMQEVLDQAIEDTCRNFGLLSPYNNDLNRGDQEVQNSEQNLKVLNTIEDLTVDEDCGITYDGMICKERAKKFPTSYYHVEEMNKGPVDYAPRLAKIPSQYQLESLSEVYMCDYPSMNKCGDIPHKGESEVDAPSLNIPPDLRIAPATTNICQVFSQYVCEMLY</sequence>
<organism evidence="1 2">
    <name type="scientific">Cylicocyclus nassatus</name>
    <name type="common">Nematode worm</name>
    <dbReference type="NCBI Taxonomy" id="53992"/>
    <lineage>
        <taxon>Eukaryota</taxon>
        <taxon>Metazoa</taxon>
        <taxon>Ecdysozoa</taxon>
        <taxon>Nematoda</taxon>
        <taxon>Chromadorea</taxon>
        <taxon>Rhabditida</taxon>
        <taxon>Rhabditina</taxon>
        <taxon>Rhabditomorpha</taxon>
        <taxon>Strongyloidea</taxon>
        <taxon>Strongylidae</taxon>
        <taxon>Cylicocyclus</taxon>
    </lineage>
</organism>
<protein>
    <submittedName>
        <fullName evidence="1">Uncharacterized protein</fullName>
    </submittedName>
</protein>
<gene>
    <name evidence="1" type="ORF">CYNAS_LOCUS18545</name>
</gene>
<comment type="caution">
    <text evidence="1">The sequence shown here is derived from an EMBL/GenBank/DDBJ whole genome shotgun (WGS) entry which is preliminary data.</text>
</comment>
<evidence type="ECO:0000313" key="2">
    <source>
        <dbReference type="Proteomes" id="UP001176961"/>
    </source>
</evidence>
<reference evidence="1" key="1">
    <citation type="submission" date="2023-07" db="EMBL/GenBank/DDBJ databases">
        <authorList>
            <consortium name="CYATHOMIX"/>
        </authorList>
    </citation>
    <scope>NUCLEOTIDE SEQUENCE</scope>
    <source>
        <strain evidence="1">N/A</strain>
    </source>
</reference>
<dbReference type="Proteomes" id="UP001176961">
    <property type="component" value="Unassembled WGS sequence"/>
</dbReference>
<keyword evidence="2" id="KW-1185">Reference proteome</keyword>
<evidence type="ECO:0000313" key="1">
    <source>
        <dbReference type="EMBL" id="CAJ0606562.1"/>
    </source>
</evidence>
<name>A0AA36MEK1_CYLNA</name>
<dbReference type="AlphaFoldDB" id="A0AA36MEK1"/>